<proteinExistence type="predicted"/>
<evidence type="ECO:0000256" key="1">
    <source>
        <dbReference type="SAM" id="Phobius"/>
    </source>
</evidence>
<dbReference type="RefSeq" id="WP_283401190.1">
    <property type="nucleotide sequence ID" value="NZ_OX458932.1"/>
</dbReference>
<protein>
    <submittedName>
        <fullName evidence="2">Uncharacterized protein</fullName>
    </submittedName>
</protein>
<keyword evidence="1" id="KW-0812">Transmembrane</keyword>
<name>A0ABN8XBW5_9BACT</name>
<sequence>MDLFYILFFSLLLLGLIAQVFGSFLSTGSLRESTLHSLLWVFFILFLGLWLGISKGIEKAFGFFAVFLDRISP</sequence>
<dbReference type="EMBL" id="OX458932">
    <property type="protein sequence ID" value="CAI9084667.1"/>
    <property type="molecule type" value="Genomic_DNA"/>
</dbReference>
<keyword evidence="3" id="KW-1185">Reference proteome</keyword>
<gene>
    <name evidence="2" type="ORF">MFUM_0268</name>
</gene>
<evidence type="ECO:0000313" key="3">
    <source>
        <dbReference type="Proteomes" id="UP001161497"/>
    </source>
</evidence>
<feature type="transmembrane region" description="Helical" evidence="1">
    <location>
        <begin position="34"/>
        <end position="53"/>
    </location>
</feature>
<organism evidence="2 3">
    <name type="scientific">Candidatus Methylacidiphilum fumarolicum</name>
    <dbReference type="NCBI Taxonomy" id="591154"/>
    <lineage>
        <taxon>Bacteria</taxon>
        <taxon>Pseudomonadati</taxon>
        <taxon>Verrucomicrobiota</taxon>
        <taxon>Methylacidiphilae</taxon>
        <taxon>Methylacidiphilales</taxon>
        <taxon>Methylacidiphilaceae</taxon>
        <taxon>Methylacidiphilum (ex Ratnadevi et al. 2023)</taxon>
    </lineage>
</organism>
<accession>A0ABN8XBW5</accession>
<keyword evidence="1" id="KW-1133">Transmembrane helix</keyword>
<evidence type="ECO:0000313" key="2">
    <source>
        <dbReference type="EMBL" id="CAI9084667.1"/>
    </source>
</evidence>
<dbReference type="Proteomes" id="UP001161497">
    <property type="component" value="Chromosome"/>
</dbReference>
<keyword evidence="1" id="KW-0472">Membrane</keyword>
<reference evidence="2" key="1">
    <citation type="submission" date="2023-03" db="EMBL/GenBank/DDBJ databases">
        <authorList>
            <person name="Cremers G."/>
            <person name="Picone N."/>
        </authorList>
    </citation>
    <scope>NUCLEOTIDE SEQUENCE</scope>
    <source>
        <strain evidence="2">Sample_alias</strain>
    </source>
</reference>